<dbReference type="OMA" id="NIIICIW"/>
<evidence type="ECO:0000256" key="5">
    <source>
        <dbReference type="ARBA" id="ARBA00023136"/>
    </source>
</evidence>
<feature type="transmembrane region" description="Helical" evidence="9">
    <location>
        <begin position="130"/>
        <end position="148"/>
    </location>
</feature>
<dbReference type="PRINTS" id="PR01064">
    <property type="entry name" value="OREXINR"/>
</dbReference>
<feature type="transmembrane region" description="Helical" evidence="9">
    <location>
        <begin position="225"/>
        <end position="248"/>
    </location>
</feature>
<dbReference type="STRING" id="7574.A0A1S3JDJ6"/>
<feature type="transmembrane region" description="Helical" evidence="9">
    <location>
        <begin position="56"/>
        <end position="78"/>
    </location>
</feature>
<dbReference type="Proteomes" id="UP000085678">
    <property type="component" value="Unplaced"/>
</dbReference>
<dbReference type="Pfam" id="PF00001">
    <property type="entry name" value="7tm_1"/>
    <property type="match status" value="1"/>
</dbReference>
<dbReference type="SUPFAM" id="SSF81321">
    <property type="entry name" value="Family A G protein-coupled receptor-like"/>
    <property type="match status" value="1"/>
</dbReference>
<proteinExistence type="inferred from homology"/>
<feature type="transmembrane region" description="Helical" evidence="9">
    <location>
        <begin position="90"/>
        <end position="110"/>
    </location>
</feature>
<keyword evidence="7 8" id="KW-0807">Transducer</keyword>
<organism evidence="11 15">
    <name type="scientific">Lingula anatina</name>
    <name type="common">Brachiopod</name>
    <name type="synonym">Lingula unguis</name>
    <dbReference type="NCBI Taxonomy" id="7574"/>
    <lineage>
        <taxon>Eukaryota</taxon>
        <taxon>Metazoa</taxon>
        <taxon>Spiralia</taxon>
        <taxon>Lophotrochozoa</taxon>
        <taxon>Brachiopoda</taxon>
        <taxon>Linguliformea</taxon>
        <taxon>Lingulata</taxon>
        <taxon>Lingulida</taxon>
        <taxon>Linguloidea</taxon>
        <taxon>Lingulidae</taxon>
        <taxon>Lingula</taxon>
    </lineage>
</organism>
<comment type="similarity">
    <text evidence="8">Belongs to the G-protein coupled receptor 1 family.</text>
</comment>
<evidence type="ECO:0000313" key="12">
    <source>
        <dbReference type="RefSeq" id="XP_013407956.1"/>
    </source>
</evidence>
<feature type="transmembrane region" description="Helical" evidence="9">
    <location>
        <begin position="295"/>
        <end position="316"/>
    </location>
</feature>
<feature type="transmembrane region" description="Helical" evidence="9">
    <location>
        <begin position="169"/>
        <end position="189"/>
    </location>
</feature>
<evidence type="ECO:0000256" key="7">
    <source>
        <dbReference type="ARBA" id="ARBA00023224"/>
    </source>
</evidence>
<evidence type="ECO:0000313" key="11">
    <source>
        <dbReference type="Proteomes" id="UP000085678"/>
    </source>
</evidence>
<keyword evidence="3 9" id="KW-1133">Transmembrane helix</keyword>
<evidence type="ECO:0000256" key="2">
    <source>
        <dbReference type="ARBA" id="ARBA00022692"/>
    </source>
</evidence>
<dbReference type="InterPro" id="IPR000204">
    <property type="entry name" value="Orexin_rcpt"/>
</dbReference>
<dbReference type="KEGG" id="lak:106171969"/>
<dbReference type="RefSeq" id="XP_013407959.1">
    <property type="nucleotide sequence ID" value="XM_013552505.1"/>
</dbReference>
<reference evidence="12 13" key="1">
    <citation type="submission" date="2025-04" db="UniProtKB">
        <authorList>
            <consortium name="RefSeq"/>
        </authorList>
    </citation>
    <scope>IDENTIFICATION</scope>
    <source>
        <tissue evidence="12 13">Gonads</tissue>
    </source>
</reference>
<evidence type="ECO:0000256" key="6">
    <source>
        <dbReference type="ARBA" id="ARBA00023170"/>
    </source>
</evidence>
<keyword evidence="6 8" id="KW-0675">Receptor</keyword>
<protein>
    <submittedName>
        <fullName evidence="12 13">Orexin receptor type 2</fullName>
    </submittedName>
</protein>
<evidence type="ECO:0000259" key="10">
    <source>
        <dbReference type="PROSITE" id="PS50262"/>
    </source>
</evidence>
<evidence type="ECO:0000313" key="15">
    <source>
        <dbReference type="RefSeq" id="XP_013407959.1"/>
    </source>
</evidence>
<accession>A0A1S3JDJ6</accession>
<dbReference type="RefSeq" id="XP_013407958.1">
    <property type="nucleotide sequence ID" value="XM_013552504.1"/>
</dbReference>
<dbReference type="GO" id="GO:0007631">
    <property type="term" value="P:feeding behavior"/>
    <property type="evidence" value="ECO:0007669"/>
    <property type="project" value="InterPro"/>
</dbReference>
<evidence type="ECO:0000313" key="13">
    <source>
        <dbReference type="RefSeq" id="XP_013407957.1"/>
    </source>
</evidence>
<dbReference type="InterPro" id="IPR017452">
    <property type="entry name" value="GPCR_Rhodpsn_7TM"/>
</dbReference>
<dbReference type="AlphaFoldDB" id="A0A1S3JDJ6"/>
<dbReference type="GeneID" id="106171969"/>
<dbReference type="PROSITE" id="PS50262">
    <property type="entry name" value="G_PROTEIN_RECEP_F1_2"/>
    <property type="match status" value="1"/>
</dbReference>
<name>A0A1S3JDJ6_LINAN</name>
<sequence>MADSEITDEGMDNLTAANATKNISKICYNVYCTSDEDYIDKIEAYIFPTTFEWVAIAFYIIVFVMGLVGNFLVCYAVWKNPNMRTVTNIFLVNLAIADFMVILICLPSTCLEDITYTFFMGPIMCKIVKYLQPASVCVSVLTLTAIALERWYAICYPLKLKSTPTRAMIIIMTIWIVSLLIPIPDVIAVDTFYKIPKRYAEDLGVVYLTYCQPVMSEVWTSQNQMEYQICLMVLMFFVPLGLMAFAYIRIARCLWANAIPGTNEIRGGSTYSSTGNSTRGGIESQIQSRKNVAKMLIAVVVMFALCYMPVYLINILRFTGLGTMIFVDKESETNVVIVAHWLCYFNSAINPVIYNFMSAKFRKEFKLGCCACCLYCCPKSFAPAYRVTSGRQGNGTLTYKFKSSEFKHRHRGSTSDRTEHITLTSLHTEA</sequence>
<keyword evidence="4 8" id="KW-0297">G-protein coupled receptor</keyword>
<dbReference type="InterPro" id="IPR000276">
    <property type="entry name" value="GPCR_Rhodpsn"/>
</dbReference>
<feature type="transmembrane region" description="Helical" evidence="9">
    <location>
        <begin position="336"/>
        <end position="357"/>
    </location>
</feature>
<dbReference type="OrthoDB" id="5987936at2759"/>
<comment type="subcellular location">
    <subcellularLocation>
        <location evidence="1">Membrane</location>
        <topology evidence="1">Multi-pass membrane protein</topology>
    </subcellularLocation>
</comment>
<gene>
    <name evidence="12 13 14 15" type="primary">LOC106171969</name>
</gene>
<evidence type="ECO:0000256" key="8">
    <source>
        <dbReference type="RuleBase" id="RU000688"/>
    </source>
</evidence>
<evidence type="ECO:0000256" key="1">
    <source>
        <dbReference type="ARBA" id="ARBA00004141"/>
    </source>
</evidence>
<keyword evidence="2 8" id="KW-0812">Transmembrane</keyword>
<evidence type="ECO:0000313" key="14">
    <source>
        <dbReference type="RefSeq" id="XP_013407958.1"/>
    </source>
</evidence>
<dbReference type="RefSeq" id="XP_013407957.1">
    <property type="nucleotide sequence ID" value="XM_013552503.1"/>
</dbReference>
<dbReference type="PANTHER" id="PTHR45695:SF15">
    <property type="entry name" value="OPSIN RH2"/>
    <property type="match status" value="1"/>
</dbReference>
<evidence type="ECO:0000256" key="4">
    <source>
        <dbReference type="ARBA" id="ARBA00023040"/>
    </source>
</evidence>
<dbReference type="GO" id="GO:0005886">
    <property type="term" value="C:plasma membrane"/>
    <property type="evidence" value="ECO:0007669"/>
    <property type="project" value="TreeGrafter"/>
</dbReference>
<keyword evidence="5 9" id="KW-0472">Membrane</keyword>
<dbReference type="RefSeq" id="XP_013407956.1">
    <property type="nucleotide sequence ID" value="XM_013552502.1"/>
</dbReference>
<dbReference type="GO" id="GO:0016499">
    <property type="term" value="F:orexin receptor activity"/>
    <property type="evidence" value="ECO:0007669"/>
    <property type="project" value="InterPro"/>
</dbReference>
<dbReference type="Gene3D" id="1.20.1070.10">
    <property type="entry name" value="Rhodopsin 7-helix transmembrane proteins"/>
    <property type="match status" value="1"/>
</dbReference>
<evidence type="ECO:0000256" key="9">
    <source>
        <dbReference type="SAM" id="Phobius"/>
    </source>
</evidence>
<feature type="domain" description="G-protein coupled receptors family 1 profile" evidence="10">
    <location>
        <begin position="69"/>
        <end position="354"/>
    </location>
</feature>
<dbReference type="PROSITE" id="PS00237">
    <property type="entry name" value="G_PROTEIN_RECEP_F1_1"/>
    <property type="match status" value="1"/>
</dbReference>
<evidence type="ECO:0000256" key="3">
    <source>
        <dbReference type="ARBA" id="ARBA00022989"/>
    </source>
</evidence>
<dbReference type="PANTHER" id="PTHR45695">
    <property type="entry name" value="LEUCOKININ RECEPTOR-RELATED"/>
    <property type="match status" value="1"/>
</dbReference>
<keyword evidence="11" id="KW-1185">Reference proteome</keyword>
<dbReference type="PRINTS" id="PR00237">
    <property type="entry name" value="GPCRRHODOPSN"/>
</dbReference>